<dbReference type="Proteomes" id="UP000070089">
    <property type="component" value="Unassembled WGS sequence"/>
</dbReference>
<comment type="caution">
    <text evidence="2">The sequence shown here is derived from an EMBL/GenBank/DDBJ whole genome shotgun (WGS) entry which is preliminary data.</text>
</comment>
<evidence type="ECO:0000313" key="2">
    <source>
        <dbReference type="EMBL" id="KWX14461.1"/>
    </source>
</evidence>
<protein>
    <submittedName>
        <fullName evidence="2">CDC19</fullName>
    </submittedName>
</protein>
<organism evidence="2 3">
    <name type="scientific">Giardia duodenalis assemblage B</name>
    <dbReference type="NCBI Taxonomy" id="1394984"/>
    <lineage>
        <taxon>Eukaryota</taxon>
        <taxon>Metamonada</taxon>
        <taxon>Diplomonadida</taxon>
        <taxon>Hexamitidae</taxon>
        <taxon>Giardiinae</taxon>
        <taxon>Giardia</taxon>
    </lineage>
</organism>
<feature type="compositionally biased region" description="Basic and acidic residues" evidence="1">
    <location>
        <begin position="661"/>
        <end position="676"/>
    </location>
</feature>
<reference evidence="2 3" key="1">
    <citation type="journal article" date="2015" name="Mol. Biochem. Parasitol.">
        <title>Identification of polymorphic genes for use in assemblage B genotyping assays through comparative genomics of multiple assemblage B Giardia duodenalis isolates.</title>
        <authorList>
            <person name="Wielinga C."/>
            <person name="Thompson R.C."/>
            <person name="Monis P."/>
            <person name="Ryan U."/>
        </authorList>
    </citation>
    <scope>NUCLEOTIDE SEQUENCE [LARGE SCALE GENOMIC DNA]</scope>
    <source>
        <strain evidence="2 3">BAH15c1</strain>
    </source>
</reference>
<dbReference type="OrthoDB" id="10252369at2759"/>
<evidence type="ECO:0000256" key="1">
    <source>
        <dbReference type="SAM" id="MobiDB-lite"/>
    </source>
</evidence>
<gene>
    <name evidence="2" type="ORF">QR46_1506</name>
</gene>
<evidence type="ECO:0000313" key="3">
    <source>
        <dbReference type="Proteomes" id="UP000070089"/>
    </source>
</evidence>
<name>A0A132NWL0_GIAIN</name>
<feature type="region of interest" description="Disordered" evidence="1">
    <location>
        <begin position="845"/>
        <end position="864"/>
    </location>
</feature>
<feature type="region of interest" description="Disordered" evidence="1">
    <location>
        <begin position="661"/>
        <end position="685"/>
    </location>
</feature>
<sequence>METLLVAIDQHDYAQALVQIDHLERASREPLFVVYISFMEPFIQYYASMPAAFSTLTNVIVGITPEILQQNMGNLLHLCVGAGLNEYIADRLPKDLIVTTESFPHLCRYKLSCKDYEAIDRFLVGIDKQSDKHLSKDQALRHLRWKEALAIMVARSQISLLTESSSTQTILTKNARTLFKLALSGLTRNFLPDFSLFGKTVSQGNTLFLKSLHRQSPLSILANLVEYDVFLVMASGINDQGVLQNFLLDLEKLKEISSEVQMDTARHTLVSDVSSQKHFDRDIMATGDAVDHAICNPNSLLLELHVIHPRIMVVHSLISKLRGMVNDTPPEALWDLVYTEFWNIFLSHDVPDALDVCNVMNLHYRLQIDIIFLLRDGKKAARARANTFSSAVTEFNAYKSVFTGKNAYISVSNISTEILLKILFILSRTTYNNFNILPFGSAESAEGGPLLFIQRDVNAAIKHIIRTIFDAVLGGKQPLSVLIEMVKVVQDLRRTAYGFELRNLVEIFKYVWGKEAQYKENHVLTVFVLYVDIICKYTQFRWYSRRNGSLVLPSEGRIQMKDVSSQNKEPELLKRDPRGTVESIQRAKDAYMEPFTLKSLQPHMDTVATVVADFLYRGKDFNSSMDDTLILFTVPMLISLLNLFQNPYFHEYALRSLDRCKTPRDKSGRSAEKSRQASESQRAGSPFSALVFKRQRDSGEEAASGVGVTVRQISLSSDCNRSIDRAFAALINIANDLYGHLNEIFLQKGLADAYPAIVSSMLLLKQRMRTLNVETWKGALEEEVLYNFFDIANQQYQVFGSLFWRWFLERGIITQKPAHTIVSGIGSLSHEDTCSVLDDTAALEREKGASRARRKPSKPAGDKPLGTCKESVMLPGSIFEYAQVCPLLHRSVCLYAAHSGSRSIRPRVVTIAYQSIGSSILELVNPCYMFDTLAACARMQISSAYILSDSLELLYKWMNSCLGYKTVKKANLIGLFLGLTGVLAGAGEPYLYYTRHKGYLIDSFDMNCFSACGHLFDDGGYSRDENIGAICPWTYVIPDTALLTPSTSELTAQGLASDARSLRVESRLPLSPDLLYSNIWSYHLSNRPSLAAKSLSLNPGVLASKLYVPLSRHESFSNLLNYSLRMFLYGRDAVFARRLSRSDALATFFIYHICSYIYLVMHSAGQDAIEAANSELTTIFCDLEFLLQAKVSSDHDLASKAHAEFFDYHGFTQRLPPLDLLFNVPLLKYWLERLGALTVTLPIASEVTIRSCDLSLTVPLVIIIVSAIIFKENGLMDDVQTNVDAIIECISRKNVDSSVEPTKQLCLACLHNILRFHV</sequence>
<dbReference type="VEuPathDB" id="GiardiaDB:QR46_1506"/>
<proteinExistence type="predicted"/>
<accession>A0A132NWL0</accession>
<dbReference type="EMBL" id="JXTI01000031">
    <property type="protein sequence ID" value="KWX14461.1"/>
    <property type="molecule type" value="Genomic_DNA"/>
</dbReference>